<feature type="transmembrane region" description="Helical" evidence="3">
    <location>
        <begin position="48"/>
        <end position="67"/>
    </location>
</feature>
<dbReference type="Gene3D" id="3.30.450.90">
    <property type="match status" value="1"/>
</dbReference>
<sequence>MPDLLLSAVEYSGYISIVKFLVFLVLFFPWLPLLSWVYADAEAVGTKAVFWTAIVFGLGAAAAIIWLVMPVFIIGMLFYLIVIGAASVSYVMHRNARVPDFDRVLTAGHLKGLFTSEEKKLETLKSFIFITANNNEVPVPQPQTPDFFGYKVAHDILTDATWRRASDIVFSPTPQNYNVAYYVDGAALKQPTIARDRMEYFVRFVKNLADLDADEKRKPQKGKFRVYQNKENTEWEVATAGSTAGEQVQLRHITQQTITKLADINLTPNQYEQLNKINELKQGLFIIAGPKKSGVTSTFYALLRNHDAFINSVNTLERKPSAELPNITQNVFTLSDTGTTTYAKKLQAV</sequence>
<keyword evidence="3" id="KW-1133">Transmembrane helix</keyword>
<evidence type="ECO:0000259" key="4">
    <source>
        <dbReference type="Pfam" id="PF00437"/>
    </source>
</evidence>
<keyword evidence="3" id="KW-0472">Membrane</keyword>
<evidence type="ECO:0000256" key="1">
    <source>
        <dbReference type="ARBA" id="ARBA00022741"/>
    </source>
</evidence>
<organism evidence="5">
    <name type="scientific">marine sediment metagenome</name>
    <dbReference type="NCBI Taxonomy" id="412755"/>
    <lineage>
        <taxon>unclassified sequences</taxon>
        <taxon>metagenomes</taxon>
        <taxon>ecological metagenomes</taxon>
    </lineage>
</organism>
<feature type="transmembrane region" description="Helical" evidence="3">
    <location>
        <begin position="20"/>
        <end position="39"/>
    </location>
</feature>
<dbReference type="EMBL" id="BARV01000883">
    <property type="protein sequence ID" value="GAH90313.1"/>
    <property type="molecule type" value="Genomic_DNA"/>
</dbReference>
<evidence type="ECO:0000256" key="3">
    <source>
        <dbReference type="SAM" id="Phobius"/>
    </source>
</evidence>
<protein>
    <recommendedName>
        <fullName evidence="4">Bacterial type II secretion system protein E domain-containing protein</fullName>
    </recommendedName>
</protein>
<evidence type="ECO:0000256" key="2">
    <source>
        <dbReference type="ARBA" id="ARBA00022840"/>
    </source>
</evidence>
<dbReference type="InterPro" id="IPR001482">
    <property type="entry name" value="T2SS/T4SS_dom"/>
</dbReference>
<keyword evidence="2" id="KW-0067">ATP-binding</keyword>
<keyword evidence="3" id="KW-0812">Transmembrane</keyword>
<comment type="caution">
    <text evidence="5">The sequence shown here is derived from an EMBL/GenBank/DDBJ whole genome shotgun (WGS) entry which is preliminary data.</text>
</comment>
<dbReference type="PANTHER" id="PTHR30258:SF2">
    <property type="entry name" value="COMG OPERON PROTEIN 1"/>
    <property type="match status" value="1"/>
</dbReference>
<name>X1L815_9ZZZZ</name>
<feature type="non-terminal residue" evidence="5">
    <location>
        <position position="349"/>
    </location>
</feature>
<reference evidence="5" key="1">
    <citation type="journal article" date="2014" name="Front. Microbiol.">
        <title>High frequency of phylogenetically diverse reductive dehalogenase-homologous genes in deep subseafloor sedimentary metagenomes.</title>
        <authorList>
            <person name="Kawai M."/>
            <person name="Futagami T."/>
            <person name="Toyoda A."/>
            <person name="Takaki Y."/>
            <person name="Nishi S."/>
            <person name="Hori S."/>
            <person name="Arai W."/>
            <person name="Tsubouchi T."/>
            <person name="Morono Y."/>
            <person name="Uchiyama I."/>
            <person name="Ito T."/>
            <person name="Fujiyama A."/>
            <person name="Inagaki F."/>
            <person name="Takami H."/>
        </authorList>
    </citation>
    <scope>NUCLEOTIDE SEQUENCE</scope>
    <source>
        <strain evidence="5">Expedition CK06-06</strain>
    </source>
</reference>
<dbReference type="GO" id="GO:0016887">
    <property type="term" value="F:ATP hydrolysis activity"/>
    <property type="evidence" value="ECO:0007669"/>
    <property type="project" value="TreeGrafter"/>
</dbReference>
<dbReference type="GO" id="GO:0005524">
    <property type="term" value="F:ATP binding"/>
    <property type="evidence" value="ECO:0007669"/>
    <property type="project" value="UniProtKB-KW"/>
</dbReference>
<dbReference type="SUPFAM" id="SSF52540">
    <property type="entry name" value="P-loop containing nucleoside triphosphate hydrolases"/>
    <property type="match status" value="1"/>
</dbReference>
<keyword evidence="1" id="KW-0547">Nucleotide-binding</keyword>
<proteinExistence type="predicted"/>
<dbReference type="PANTHER" id="PTHR30258">
    <property type="entry name" value="TYPE II SECRETION SYSTEM PROTEIN GSPE-RELATED"/>
    <property type="match status" value="1"/>
</dbReference>
<feature type="domain" description="Bacterial type II secretion system protein E" evidence="4">
    <location>
        <begin position="152"/>
        <end position="348"/>
    </location>
</feature>
<feature type="transmembrane region" description="Helical" evidence="3">
    <location>
        <begin position="73"/>
        <end position="93"/>
    </location>
</feature>
<dbReference type="InterPro" id="IPR027417">
    <property type="entry name" value="P-loop_NTPase"/>
</dbReference>
<dbReference type="AlphaFoldDB" id="X1L815"/>
<dbReference type="GO" id="GO:0005886">
    <property type="term" value="C:plasma membrane"/>
    <property type="evidence" value="ECO:0007669"/>
    <property type="project" value="TreeGrafter"/>
</dbReference>
<accession>X1L815</accession>
<dbReference type="Pfam" id="PF00437">
    <property type="entry name" value="T2SSE"/>
    <property type="match status" value="1"/>
</dbReference>
<dbReference type="Gene3D" id="3.40.50.300">
    <property type="entry name" value="P-loop containing nucleotide triphosphate hydrolases"/>
    <property type="match status" value="1"/>
</dbReference>
<gene>
    <name evidence="5" type="ORF">S06H3_02871</name>
</gene>
<evidence type="ECO:0000313" key="5">
    <source>
        <dbReference type="EMBL" id="GAH90313.1"/>
    </source>
</evidence>